<dbReference type="EC" id="2.1.1.-" evidence="5"/>
<dbReference type="Proteomes" id="UP001597180">
    <property type="component" value="Unassembled WGS sequence"/>
</dbReference>
<proteinExistence type="predicted"/>
<keyword evidence="6" id="KW-1185">Reference proteome</keyword>
<dbReference type="GO" id="GO:0032259">
    <property type="term" value="P:methylation"/>
    <property type="evidence" value="ECO:0007669"/>
    <property type="project" value="UniProtKB-KW"/>
</dbReference>
<evidence type="ECO:0000259" key="4">
    <source>
        <dbReference type="Pfam" id="PF13649"/>
    </source>
</evidence>
<dbReference type="PANTHER" id="PTHR44942">
    <property type="entry name" value="METHYLTRANSF_11 DOMAIN-CONTAINING PROTEIN"/>
    <property type="match status" value="1"/>
</dbReference>
<dbReference type="EMBL" id="JBHTLU010000034">
    <property type="protein sequence ID" value="MFD1223260.1"/>
    <property type="molecule type" value="Genomic_DNA"/>
</dbReference>
<evidence type="ECO:0000256" key="2">
    <source>
        <dbReference type="ARBA" id="ARBA00022679"/>
    </source>
</evidence>
<dbReference type="GO" id="GO:0008168">
    <property type="term" value="F:methyltransferase activity"/>
    <property type="evidence" value="ECO:0007669"/>
    <property type="project" value="UniProtKB-KW"/>
</dbReference>
<feature type="transmembrane region" description="Helical" evidence="3">
    <location>
        <begin position="184"/>
        <end position="201"/>
    </location>
</feature>
<evidence type="ECO:0000313" key="6">
    <source>
        <dbReference type="Proteomes" id="UP001597180"/>
    </source>
</evidence>
<dbReference type="InterPro" id="IPR029063">
    <property type="entry name" value="SAM-dependent_MTases_sf"/>
</dbReference>
<dbReference type="InterPro" id="IPR051052">
    <property type="entry name" value="Diverse_substrate_MTase"/>
</dbReference>
<dbReference type="PANTHER" id="PTHR44942:SF4">
    <property type="entry name" value="METHYLTRANSFERASE TYPE 11 DOMAIN-CONTAINING PROTEIN"/>
    <property type="match status" value="1"/>
</dbReference>
<evidence type="ECO:0000256" key="1">
    <source>
        <dbReference type="ARBA" id="ARBA00022603"/>
    </source>
</evidence>
<keyword evidence="2 5" id="KW-0808">Transferase</keyword>
<dbReference type="InterPro" id="IPR041698">
    <property type="entry name" value="Methyltransf_25"/>
</dbReference>
<feature type="domain" description="Methyltransferase" evidence="4">
    <location>
        <begin position="89"/>
        <end position="184"/>
    </location>
</feature>
<reference evidence="6" key="1">
    <citation type="journal article" date="2019" name="Int. J. Syst. Evol. Microbiol.">
        <title>The Global Catalogue of Microorganisms (GCM) 10K type strain sequencing project: providing services to taxonomists for standard genome sequencing and annotation.</title>
        <authorList>
            <consortium name="The Broad Institute Genomics Platform"/>
            <consortium name="The Broad Institute Genome Sequencing Center for Infectious Disease"/>
            <person name="Wu L."/>
            <person name="Ma J."/>
        </authorList>
    </citation>
    <scope>NUCLEOTIDE SEQUENCE [LARGE SCALE GENOMIC DNA]</scope>
    <source>
        <strain evidence="6">CCUG 53270</strain>
    </source>
</reference>
<keyword evidence="3" id="KW-0812">Transmembrane</keyword>
<gene>
    <name evidence="5" type="ORF">ACFQ4B_24365</name>
</gene>
<dbReference type="Pfam" id="PF13649">
    <property type="entry name" value="Methyltransf_25"/>
    <property type="match status" value="1"/>
</dbReference>
<organism evidence="5 6">
    <name type="scientific">Paenibacillus vulneris</name>
    <dbReference type="NCBI Taxonomy" id="1133364"/>
    <lineage>
        <taxon>Bacteria</taxon>
        <taxon>Bacillati</taxon>
        <taxon>Bacillota</taxon>
        <taxon>Bacilli</taxon>
        <taxon>Bacillales</taxon>
        <taxon>Paenibacillaceae</taxon>
        <taxon>Paenibacillus</taxon>
    </lineage>
</organism>
<name>A0ABW3UUR0_9BACL</name>
<accession>A0ABW3UUR0</accession>
<dbReference type="CDD" id="cd02440">
    <property type="entry name" value="AdoMet_MTases"/>
    <property type="match status" value="1"/>
</dbReference>
<dbReference type="Gene3D" id="3.40.50.150">
    <property type="entry name" value="Vaccinia Virus protein VP39"/>
    <property type="match status" value="1"/>
</dbReference>
<keyword evidence="1 5" id="KW-0489">Methyltransferase</keyword>
<keyword evidence="3" id="KW-1133">Transmembrane helix</keyword>
<protein>
    <submittedName>
        <fullName evidence="5">Class I SAM-dependent methyltransferase</fullName>
        <ecNumber evidence="5">2.1.1.-</ecNumber>
    </submittedName>
</protein>
<evidence type="ECO:0000256" key="3">
    <source>
        <dbReference type="SAM" id="Phobius"/>
    </source>
</evidence>
<dbReference type="RefSeq" id="WP_345590546.1">
    <property type="nucleotide sequence ID" value="NZ_BAABJG010000022.1"/>
</dbReference>
<comment type="caution">
    <text evidence="5">The sequence shown here is derived from an EMBL/GenBank/DDBJ whole genome shotgun (WGS) entry which is preliminary data.</text>
</comment>
<keyword evidence="3" id="KW-0472">Membrane</keyword>
<sequence>MKAQILLNNGLLRSVASIYAWQEGLQLNGTSGLLEENKQVLLAHRIVSEDLKLLDKRFGYTCYEHYRQNLEPEYFDTLLMKESIHRESILDLCCGGGATIRALLNHEPRIIYGIDSDAEQLQLLQSVYSSMRGMNTQLVTKVSDAHSIPLDNECVDMAVCRVALHYLNENLVLTDIYRILRPHGKLFLLVHGIGYIYHYLFTRKRIFSKQMIHFLYNHGVRRNPISHSLNQRSSAKVLTIRQVKRLLADSGFVNVQAYTHSSMMILGKLPVYFAVVAEKSRTKDTR</sequence>
<evidence type="ECO:0000313" key="5">
    <source>
        <dbReference type="EMBL" id="MFD1223260.1"/>
    </source>
</evidence>
<dbReference type="SUPFAM" id="SSF53335">
    <property type="entry name" value="S-adenosyl-L-methionine-dependent methyltransferases"/>
    <property type="match status" value="1"/>
</dbReference>